<dbReference type="OrthoDB" id="1918685at2759"/>
<dbReference type="EMBL" id="LGUA01000243">
    <property type="protein sequence ID" value="OAX82881.1"/>
    <property type="molecule type" value="Genomic_DNA"/>
</dbReference>
<feature type="compositionally biased region" description="Acidic residues" evidence="4">
    <location>
        <begin position="129"/>
        <end position="143"/>
    </location>
</feature>
<evidence type="ECO:0000256" key="2">
    <source>
        <dbReference type="ARBA" id="ARBA00011353"/>
    </source>
</evidence>
<dbReference type="STRING" id="1658172.A0A1B7P1I0"/>
<feature type="region of interest" description="Disordered" evidence="4">
    <location>
        <begin position="392"/>
        <end position="477"/>
    </location>
</feature>
<reference evidence="6 7" key="1">
    <citation type="submission" date="2015-07" db="EMBL/GenBank/DDBJ databases">
        <title>Emmonsia species relationships and genome sequence.</title>
        <authorList>
            <person name="Cuomo C.A."/>
            <person name="Schwartz I.S."/>
            <person name="Kenyon C."/>
            <person name="de Hoog G.S."/>
            <person name="Govender N.P."/>
            <person name="Botha A."/>
            <person name="Moreno L."/>
            <person name="de Vries M."/>
            <person name="Munoz J.F."/>
            <person name="Stielow J.B."/>
        </authorList>
    </citation>
    <scope>NUCLEOTIDE SEQUENCE [LARGE SCALE GENOMIC DNA]</scope>
    <source>
        <strain evidence="6 7">CBS 136260</strain>
    </source>
</reference>
<evidence type="ECO:0000256" key="4">
    <source>
        <dbReference type="SAM" id="MobiDB-lite"/>
    </source>
</evidence>
<comment type="caution">
    <text evidence="6">The sequence shown here is derived from an EMBL/GenBank/DDBJ whole genome shotgun (WGS) entry which is preliminary data.</text>
</comment>
<comment type="subunit">
    <text evidence="2">Component of the NuA4 histone acetyltransferase complex.</text>
</comment>
<feature type="region of interest" description="Disordered" evidence="4">
    <location>
        <begin position="100"/>
        <end position="380"/>
    </location>
</feature>
<gene>
    <name evidence="6" type="ORF">ACJ72_02763</name>
</gene>
<evidence type="ECO:0000313" key="7">
    <source>
        <dbReference type="Proteomes" id="UP000091918"/>
    </source>
</evidence>
<name>A0A1B7P1I0_9EURO</name>
<keyword evidence="3" id="KW-0539">Nucleus</keyword>
<feature type="domain" description="Chromo" evidence="5">
    <location>
        <begin position="27"/>
        <end position="85"/>
    </location>
</feature>
<organism evidence="6 7">
    <name type="scientific">Emergomyces africanus</name>
    <dbReference type="NCBI Taxonomy" id="1955775"/>
    <lineage>
        <taxon>Eukaryota</taxon>
        <taxon>Fungi</taxon>
        <taxon>Dikarya</taxon>
        <taxon>Ascomycota</taxon>
        <taxon>Pezizomycotina</taxon>
        <taxon>Eurotiomycetes</taxon>
        <taxon>Eurotiomycetidae</taxon>
        <taxon>Onygenales</taxon>
        <taxon>Ajellomycetaceae</taxon>
        <taxon>Emergomyces</taxon>
    </lineage>
</organism>
<keyword evidence="7" id="KW-1185">Reference proteome</keyword>
<dbReference type="Proteomes" id="UP000091918">
    <property type="component" value="Unassembled WGS sequence"/>
</dbReference>
<dbReference type="AlphaFoldDB" id="A0A1B7P1I0"/>
<feature type="compositionally biased region" description="Low complexity" evidence="4">
    <location>
        <begin position="144"/>
        <end position="154"/>
    </location>
</feature>
<feature type="compositionally biased region" description="Basic and acidic residues" evidence="4">
    <location>
        <begin position="333"/>
        <end position="351"/>
    </location>
</feature>
<dbReference type="GO" id="GO:0005634">
    <property type="term" value="C:nucleus"/>
    <property type="evidence" value="ECO:0007669"/>
    <property type="project" value="UniProtKB-SubCell"/>
</dbReference>
<evidence type="ECO:0000256" key="3">
    <source>
        <dbReference type="ARBA" id="ARBA00023242"/>
    </source>
</evidence>
<accession>A0A1B7P1I0</accession>
<evidence type="ECO:0000259" key="5">
    <source>
        <dbReference type="PROSITE" id="PS50013"/>
    </source>
</evidence>
<protein>
    <recommendedName>
        <fullName evidence="5">Chromo domain-containing protein</fullName>
    </recommendedName>
</protein>
<feature type="region of interest" description="Disordered" evidence="4">
    <location>
        <begin position="976"/>
        <end position="1021"/>
    </location>
</feature>
<sequence length="1021" mass="115305">MNSEAAPSDDDDISITSTACSTPQSEYEVEAIIAQKSFPSGEAYLVKWAGYPLERATWEPEESFCDPNILVEYKSKIASGEQAIDVDVEGLARRIEQIENAKEDRHRRRRAKRIRFGIQVSPSTASSDIDSDSQDSQDGDSDLDGFIVGDNVDVGGDGEEQDGLSLWQNRNLLSSNKTKPGTQMAVFSSQPSGSFSKSQGPGSLVSRSTEFPKKKKRRDATSAARPPASDRPPTGPSKGGPPSSSIKRKHFPGNLPTNSAQGQVRPILKLKTTSQSTCPPSGNAQPPAHSTSTARKSVKKSPPTRPSNKTLSIRARKQKGSNPKLFRNLSSKNRYEKAMRRDLTPDIRQLDLRQPSEWIESQKNKTPVSESPSRLHASHNSESLFVEEDRHLHDPNDQQPRSQNSPTRVPGPLETRSRFELGEAQPVSGPPSLKLPHEGSPNRLISGPTTRSPSFPLHKYNSSRSSDNPPPKGTGNRFRYFQPSEALLVTLKTQHKIDIHFMDVCNLEQYRQLCDRRQNIMFCSGWVIGYDDTSAAVNGMANYLRDNRLAALWYHPNEDISSVIVAFASDCPDWSFLNQTAEYPSARLRIAVRSSLAPVSSLRPLSSKEAPEYGDEHNARTDDSHFFMNPDPEQPVMQRDGNETALSKLLVGANGSMDIVSLFREQFDITYEELSIVNTVKKERTARAFYLYFPPGVEAEFQLVLRFLKHYDMVAFSNRVDGDWEKFAKTATTGTVLFHQKFVQYENMPKLAKLLRASVNVFSISLAQPIKHLDYETHLQRLFPHGGIILMTEDFMLKEPKTSLKVLRWFGSFIERKYPGTWKIFLRPNVQVWLLDLCMSWPDDTLWQMYHTIDSLIPEYPVGHYNTYRREGSPESLDGLTDDEGQHHPFISTREIPDYGSRNEDDHPDIPKGLTQAERDTDHLVEYFTGYALIHADRFRRFVVLTTHKPQPRWQAWTHIEIMHYPEFKRELITPSTHHASRSSSNKDKDKKSSPRSPPNKHLSTSGSRRGGMMMPQKPTT</sequence>
<dbReference type="GO" id="GO:0006338">
    <property type="term" value="P:chromatin remodeling"/>
    <property type="evidence" value="ECO:0007669"/>
    <property type="project" value="UniProtKB-ARBA"/>
</dbReference>
<dbReference type="PANTHER" id="PTHR22812">
    <property type="entry name" value="CHROMOBOX PROTEIN"/>
    <property type="match status" value="1"/>
</dbReference>
<evidence type="ECO:0000313" key="6">
    <source>
        <dbReference type="EMBL" id="OAX82881.1"/>
    </source>
</evidence>
<evidence type="ECO:0000256" key="1">
    <source>
        <dbReference type="ARBA" id="ARBA00004123"/>
    </source>
</evidence>
<feature type="compositionally biased region" description="Polar residues" evidence="4">
    <location>
        <begin position="166"/>
        <end position="181"/>
    </location>
</feature>
<proteinExistence type="predicted"/>
<feature type="compositionally biased region" description="Basic and acidic residues" evidence="4">
    <location>
        <begin position="895"/>
        <end position="910"/>
    </location>
</feature>
<dbReference type="PROSITE" id="PS50013">
    <property type="entry name" value="CHROMO_2"/>
    <property type="match status" value="1"/>
</dbReference>
<dbReference type="SMART" id="SM00298">
    <property type="entry name" value="CHROMO"/>
    <property type="match status" value="1"/>
</dbReference>
<feature type="region of interest" description="Disordered" evidence="4">
    <location>
        <begin position="891"/>
        <end position="914"/>
    </location>
</feature>
<comment type="subcellular location">
    <subcellularLocation>
        <location evidence="1">Nucleus</location>
    </subcellularLocation>
</comment>
<feature type="region of interest" description="Disordered" evidence="4">
    <location>
        <begin position="1"/>
        <end position="21"/>
    </location>
</feature>
<feature type="compositionally biased region" description="Basic residues" evidence="4">
    <location>
        <begin position="105"/>
        <end position="115"/>
    </location>
</feature>
<feature type="compositionally biased region" description="Polar residues" evidence="4">
    <location>
        <begin position="397"/>
        <end position="407"/>
    </location>
</feature>
<feature type="compositionally biased region" description="Low complexity" evidence="4">
    <location>
        <begin position="187"/>
        <end position="203"/>
    </location>
</feature>
<dbReference type="InterPro" id="IPR023780">
    <property type="entry name" value="Chromo_domain"/>
</dbReference>
<feature type="compositionally biased region" description="Polar residues" evidence="4">
    <location>
        <begin position="271"/>
        <end position="295"/>
    </location>
</feature>
<dbReference type="InterPro" id="IPR000953">
    <property type="entry name" value="Chromo/chromo_shadow_dom"/>
</dbReference>
<dbReference type="Gene3D" id="2.40.50.40">
    <property type="match status" value="1"/>
</dbReference>
<feature type="compositionally biased region" description="Polar residues" evidence="4">
    <location>
        <begin position="359"/>
        <end position="380"/>
    </location>
</feature>
<dbReference type="InterPro" id="IPR016197">
    <property type="entry name" value="Chromo-like_dom_sf"/>
</dbReference>
<dbReference type="InterPro" id="IPR051219">
    <property type="entry name" value="Heterochromatin_chromo-domain"/>
</dbReference>
<dbReference type="Pfam" id="PF00385">
    <property type="entry name" value="Chromo"/>
    <property type="match status" value="1"/>
</dbReference>
<dbReference type="CDD" id="cd18966">
    <property type="entry name" value="chromodomain"/>
    <property type="match status" value="1"/>
</dbReference>
<dbReference type="SUPFAM" id="SSF54160">
    <property type="entry name" value="Chromo domain-like"/>
    <property type="match status" value="1"/>
</dbReference>